<feature type="signal peptide" evidence="5">
    <location>
        <begin position="1"/>
        <end position="23"/>
    </location>
</feature>
<feature type="domain" description="Major fimbrial subunit protein N-terminal" evidence="6">
    <location>
        <begin position="37"/>
        <end position="142"/>
    </location>
</feature>
<evidence type="ECO:0000256" key="5">
    <source>
        <dbReference type="SAM" id="SignalP"/>
    </source>
</evidence>
<keyword evidence="4" id="KW-0281">Fimbrium</keyword>
<sequence>MMKPIYKIFFLLSAALLWNTACNNDDPSGDKGEPAVISLSMNNIQTRGGDLYAGEELITQIRVYVFRGNYVDEMQVFSSGEEEFQNPFRIQTTTGPKTIYVVANEPAALTAALDGVTTLNALKGLITPAVSIPMEQPFTMTGYKPVDIAVVPGTPASVTIDLTRLVAKLTLKIKKGPHPESNGIPIVLKGVRLYRATAKAALWEGENVPGQTYWNHNDTEADGFAVTAGGTDVWGGSRKPVYVYENIGSVSDTLNRAAYIVIDALYNNVNARYRAYINDENSDADDHNYSLKRNHHYMLTATVNSIGEDYDGLLLQCKTIPWDLVESEQSFEDENPEINVIPEFTTVEGNVTSIENNLTFDFTLTAGPEGATWKASLDNGLEFGFGDITQTYGGIGETKTITIKPLKPYNPAVTRTTHFYITVTNPANGTAERIKLVNGQPDTQILITQDDH</sequence>
<dbReference type="InterPro" id="IPR029141">
    <property type="entry name" value="FimA_N"/>
</dbReference>
<evidence type="ECO:0000313" key="7">
    <source>
        <dbReference type="EMBL" id="TYK34054.1"/>
    </source>
</evidence>
<name>A0A5D3FI59_9BACE</name>
<dbReference type="Proteomes" id="UP000324383">
    <property type="component" value="Unassembled WGS sequence"/>
</dbReference>
<dbReference type="Gene3D" id="2.60.40.2580">
    <property type="match status" value="1"/>
</dbReference>
<evidence type="ECO:0000256" key="4">
    <source>
        <dbReference type="ARBA" id="ARBA00023263"/>
    </source>
</evidence>
<comment type="subcellular location">
    <subcellularLocation>
        <location evidence="1">Fimbrium</location>
    </subcellularLocation>
</comment>
<reference evidence="7 8" key="1">
    <citation type="submission" date="2019-07" db="EMBL/GenBank/DDBJ databases">
        <title>Draft Genome Sequences of Bacteroides pyogenes Strains Isolated from the Uterus Holstein Dairy Cows with Metritis.</title>
        <authorList>
            <person name="Cunha F."/>
            <person name="Galvao K.N."/>
            <person name="Jeon S.J."/>
            <person name="Jeong K.C."/>
        </authorList>
    </citation>
    <scope>NUCLEOTIDE SEQUENCE [LARGE SCALE GENOMIC DNA]</scope>
    <source>
        <strain evidence="7 8">KG-31</strain>
    </source>
</reference>
<keyword evidence="8" id="KW-1185">Reference proteome</keyword>
<evidence type="ECO:0000313" key="8">
    <source>
        <dbReference type="Proteomes" id="UP000324383"/>
    </source>
</evidence>
<dbReference type="RefSeq" id="WP_148730361.1">
    <property type="nucleotide sequence ID" value="NZ_JADYUW010000020.1"/>
</dbReference>
<organism evidence="7 8">
    <name type="scientific">Bacteroides pyogenes</name>
    <dbReference type="NCBI Taxonomy" id="310300"/>
    <lineage>
        <taxon>Bacteria</taxon>
        <taxon>Pseudomonadati</taxon>
        <taxon>Bacteroidota</taxon>
        <taxon>Bacteroidia</taxon>
        <taxon>Bacteroidales</taxon>
        <taxon>Bacteroidaceae</taxon>
        <taxon>Bacteroides</taxon>
    </lineage>
</organism>
<keyword evidence="3 5" id="KW-0732">Signal</keyword>
<evidence type="ECO:0000259" key="6">
    <source>
        <dbReference type="Pfam" id="PF06321"/>
    </source>
</evidence>
<evidence type="ECO:0000256" key="2">
    <source>
        <dbReference type="ARBA" id="ARBA00006011"/>
    </source>
</evidence>
<comment type="similarity">
    <text evidence="2">Belongs to the bacteroidetes fimbrillin superfamily. FimA/Mfa1 family.</text>
</comment>
<feature type="chain" id="PRO_5030116460" evidence="5">
    <location>
        <begin position="24"/>
        <end position="452"/>
    </location>
</feature>
<dbReference type="GO" id="GO:0009289">
    <property type="term" value="C:pilus"/>
    <property type="evidence" value="ECO:0007669"/>
    <property type="project" value="UniProtKB-SubCell"/>
</dbReference>
<dbReference type="AlphaFoldDB" id="A0A5D3FI59"/>
<protein>
    <submittedName>
        <fullName evidence="7">DUF4906 domain-containing protein</fullName>
    </submittedName>
</protein>
<gene>
    <name evidence="7" type="ORF">FNJ60_05880</name>
</gene>
<proteinExistence type="inferred from homology"/>
<comment type="caution">
    <text evidence="7">The sequence shown here is derived from an EMBL/GenBank/DDBJ whole genome shotgun (WGS) entry which is preliminary data.</text>
</comment>
<evidence type="ECO:0000256" key="1">
    <source>
        <dbReference type="ARBA" id="ARBA00004561"/>
    </source>
</evidence>
<dbReference type="EMBL" id="VKLW01000010">
    <property type="protein sequence ID" value="TYK34054.1"/>
    <property type="molecule type" value="Genomic_DNA"/>
</dbReference>
<accession>A0A5D3FI59</accession>
<dbReference type="Pfam" id="PF06321">
    <property type="entry name" value="P_gingi_FimA"/>
    <property type="match status" value="1"/>
</dbReference>
<evidence type="ECO:0000256" key="3">
    <source>
        <dbReference type="ARBA" id="ARBA00022729"/>
    </source>
</evidence>